<protein>
    <submittedName>
        <fullName evidence="1">Uncharacterized protein</fullName>
    </submittedName>
</protein>
<dbReference type="RefSeq" id="WP_188627521.1">
    <property type="nucleotide sequence ID" value="NZ_BMIL01000010.1"/>
</dbReference>
<reference evidence="1" key="1">
    <citation type="journal article" date="2014" name="Int. J. Syst. Evol. Microbiol.">
        <title>Complete genome sequence of Corynebacterium casei LMG S-19264T (=DSM 44701T), isolated from a smear-ripened cheese.</title>
        <authorList>
            <consortium name="US DOE Joint Genome Institute (JGI-PGF)"/>
            <person name="Walter F."/>
            <person name="Albersmeier A."/>
            <person name="Kalinowski J."/>
            <person name="Ruckert C."/>
        </authorList>
    </citation>
    <scope>NUCLEOTIDE SEQUENCE</scope>
    <source>
        <strain evidence="1">CGMCC 1.15343</strain>
    </source>
</reference>
<proteinExistence type="predicted"/>
<dbReference type="EMBL" id="BMIL01000010">
    <property type="protein sequence ID" value="GGC72626.1"/>
    <property type="molecule type" value="Genomic_DNA"/>
</dbReference>
<name>A0A916UIY1_9SPHI</name>
<sequence length="83" mass="9530">MKNLTVRILLNEASGINLNLRHTLVDTLEEREIGEVWDECIGEKYMEVNVYVKPSKRIEKEIKAILESLGLLEGSELIYTDIP</sequence>
<keyword evidence="2" id="KW-1185">Reference proteome</keyword>
<gene>
    <name evidence="1" type="ORF">GCM10011387_27660</name>
</gene>
<organism evidence="1 2">
    <name type="scientific">Pedobacter quisquiliarum</name>
    <dbReference type="NCBI Taxonomy" id="1834438"/>
    <lineage>
        <taxon>Bacteria</taxon>
        <taxon>Pseudomonadati</taxon>
        <taxon>Bacteroidota</taxon>
        <taxon>Sphingobacteriia</taxon>
        <taxon>Sphingobacteriales</taxon>
        <taxon>Sphingobacteriaceae</taxon>
        <taxon>Pedobacter</taxon>
    </lineage>
</organism>
<dbReference type="AlphaFoldDB" id="A0A916UIY1"/>
<evidence type="ECO:0000313" key="2">
    <source>
        <dbReference type="Proteomes" id="UP000651668"/>
    </source>
</evidence>
<accession>A0A916UIY1</accession>
<dbReference type="Proteomes" id="UP000651668">
    <property type="component" value="Unassembled WGS sequence"/>
</dbReference>
<comment type="caution">
    <text evidence="1">The sequence shown here is derived from an EMBL/GenBank/DDBJ whole genome shotgun (WGS) entry which is preliminary data.</text>
</comment>
<evidence type="ECO:0000313" key="1">
    <source>
        <dbReference type="EMBL" id="GGC72626.1"/>
    </source>
</evidence>
<reference evidence="1" key="2">
    <citation type="submission" date="2020-09" db="EMBL/GenBank/DDBJ databases">
        <authorList>
            <person name="Sun Q."/>
            <person name="Zhou Y."/>
        </authorList>
    </citation>
    <scope>NUCLEOTIDE SEQUENCE</scope>
    <source>
        <strain evidence="1">CGMCC 1.15343</strain>
    </source>
</reference>